<dbReference type="OrthoDB" id="3546279at2759"/>
<dbReference type="PANTHER" id="PTHR47657:SF10">
    <property type="entry name" value="ZN(II)2CYS6 TRANSCRIPTION FACTOR (EUROFUNG)"/>
    <property type="match status" value="1"/>
</dbReference>
<sequence length="414" mass="46252">MPGARAPNLDLKSSALNLHDLNLLQHYILHTSKNFSLNSRKSFIWERIIPEIAAKNVFLMHLLLAVSGLNLLTAQTPDKRTSLTLDSTELRTLVEHHQKGLQGLQERLASIEETNAEVLFAGSMLIVAFAFGSLRAQNLEFLAQPSQNTSPRDYTFPGHSSSFGKPHIQWLRLVRGVSSIARHSWKALKISRLRPLLLFSNSNEDWRLLGPGPLPTSVSPGCARSEKLSLFATGATRAILGLRIFWRTLKVARLDTDSLAPSPTSSTSPDINGDPERDEFFTSQEQAISVVEQMYQRIIYVLQLERIEPCSSTRDIQAELEDAAITSWPHLLPETFVSSLDSEGSPDIPTGLSFIILAHLYLLLTLLHELWYLGENFAVEIRKIHKLVADLGDPELFSLMEWPMNVVNSKSDGS</sequence>
<dbReference type="AlphaFoldDB" id="A0A9W9HCV9"/>
<protein>
    <submittedName>
        <fullName evidence="2">Uncharacterized protein</fullName>
    </submittedName>
</protein>
<dbReference type="EMBL" id="JAPZBO010000007">
    <property type="protein sequence ID" value="KAJ5311095.1"/>
    <property type="molecule type" value="Genomic_DNA"/>
</dbReference>
<gene>
    <name evidence="2" type="ORF">N7476_006955</name>
</gene>
<dbReference type="PANTHER" id="PTHR47657">
    <property type="entry name" value="STEROL REGULATORY ELEMENT-BINDING PROTEIN ECM22"/>
    <property type="match status" value="1"/>
</dbReference>
<evidence type="ECO:0000313" key="2">
    <source>
        <dbReference type="EMBL" id="KAJ5311095.1"/>
    </source>
</evidence>
<dbReference type="InterPro" id="IPR021858">
    <property type="entry name" value="Fun_TF"/>
</dbReference>
<reference evidence="2" key="2">
    <citation type="journal article" date="2023" name="IMA Fungus">
        <title>Comparative genomic study of the Penicillium genus elucidates a diverse pangenome and 15 lateral gene transfer events.</title>
        <authorList>
            <person name="Petersen C."/>
            <person name="Sorensen T."/>
            <person name="Nielsen M.R."/>
            <person name="Sondergaard T.E."/>
            <person name="Sorensen J.L."/>
            <person name="Fitzpatrick D.A."/>
            <person name="Frisvad J.C."/>
            <person name="Nielsen K.L."/>
        </authorList>
    </citation>
    <scope>NUCLEOTIDE SEQUENCE</scope>
    <source>
        <strain evidence="2">IBT 21472</strain>
    </source>
</reference>
<proteinExistence type="predicted"/>
<evidence type="ECO:0000256" key="1">
    <source>
        <dbReference type="SAM" id="MobiDB-lite"/>
    </source>
</evidence>
<comment type="caution">
    <text evidence="2">The sequence shown here is derived from an EMBL/GenBank/DDBJ whole genome shotgun (WGS) entry which is preliminary data.</text>
</comment>
<dbReference type="GO" id="GO:0000981">
    <property type="term" value="F:DNA-binding transcription factor activity, RNA polymerase II-specific"/>
    <property type="evidence" value="ECO:0007669"/>
    <property type="project" value="TreeGrafter"/>
</dbReference>
<feature type="compositionally biased region" description="Low complexity" evidence="1">
    <location>
        <begin position="258"/>
        <end position="270"/>
    </location>
</feature>
<accession>A0A9W9HCV9</accession>
<evidence type="ECO:0000313" key="3">
    <source>
        <dbReference type="Proteomes" id="UP001147746"/>
    </source>
</evidence>
<keyword evidence="3" id="KW-1185">Reference proteome</keyword>
<dbReference type="Proteomes" id="UP001147746">
    <property type="component" value="Unassembled WGS sequence"/>
</dbReference>
<feature type="region of interest" description="Disordered" evidence="1">
    <location>
        <begin position="258"/>
        <end position="277"/>
    </location>
</feature>
<organism evidence="2 3">
    <name type="scientific">Penicillium atrosanguineum</name>
    <dbReference type="NCBI Taxonomy" id="1132637"/>
    <lineage>
        <taxon>Eukaryota</taxon>
        <taxon>Fungi</taxon>
        <taxon>Dikarya</taxon>
        <taxon>Ascomycota</taxon>
        <taxon>Pezizomycotina</taxon>
        <taxon>Eurotiomycetes</taxon>
        <taxon>Eurotiomycetidae</taxon>
        <taxon>Eurotiales</taxon>
        <taxon>Aspergillaceae</taxon>
        <taxon>Penicillium</taxon>
    </lineage>
</organism>
<dbReference type="InterPro" id="IPR052400">
    <property type="entry name" value="Zn2-C6_fungal_TF"/>
</dbReference>
<name>A0A9W9HCV9_9EURO</name>
<dbReference type="Pfam" id="PF11951">
    <property type="entry name" value="Fungal_trans_2"/>
    <property type="match status" value="1"/>
</dbReference>
<reference evidence="2" key="1">
    <citation type="submission" date="2022-12" db="EMBL/GenBank/DDBJ databases">
        <authorList>
            <person name="Petersen C."/>
        </authorList>
    </citation>
    <scope>NUCLEOTIDE SEQUENCE</scope>
    <source>
        <strain evidence="2">IBT 21472</strain>
    </source>
</reference>